<feature type="transmembrane region" description="Helical" evidence="6">
    <location>
        <begin position="233"/>
        <end position="254"/>
    </location>
</feature>
<dbReference type="SUPFAM" id="SSF103473">
    <property type="entry name" value="MFS general substrate transporter"/>
    <property type="match status" value="1"/>
</dbReference>
<dbReference type="PANTHER" id="PTHR23513:SF6">
    <property type="entry name" value="MAJOR FACILITATOR SUPERFAMILY ASSOCIATED DOMAIN-CONTAINING PROTEIN"/>
    <property type="match status" value="1"/>
</dbReference>
<keyword evidence="3 6" id="KW-0812">Transmembrane</keyword>
<dbReference type="EMBL" id="JRNH01000029">
    <property type="protein sequence ID" value="KGF19702.1"/>
    <property type="molecule type" value="Genomic_DNA"/>
</dbReference>
<feature type="transmembrane region" description="Helical" evidence="6">
    <location>
        <begin position="166"/>
        <end position="186"/>
    </location>
</feature>
<dbReference type="InterPro" id="IPR011701">
    <property type="entry name" value="MFS"/>
</dbReference>
<dbReference type="GO" id="GO:0005886">
    <property type="term" value="C:plasma membrane"/>
    <property type="evidence" value="ECO:0007669"/>
    <property type="project" value="UniProtKB-SubCell"/>
</dbReference>
<evidence type="ECO:0000313" key="8">
    <source>
        <dbReference type="Proteomes" id="UP000053528"/>
    </source>
</evidence>
<feature type="transmembrane region" description="Helical" evidence="6">
    <location>
        <begin position="45"/>
        <end position="66"/>
    </location>
</feature>
<proteinExistence type="predicted"/>
<organism evidence="7 8">
    <name type="scientific">Pseudoglutamicibacter albus DNF00011</name>
    <dbReference type="NCBI Taxonomy" id="1401063"/>
    <lineage>
        <taxon>Bacteria</taxon>
        <taxon>Bacillati</taxon>
        <taxon>Actinomycetota</taxon>
        <taxon>Actinomycetes</taxon>
        <taxon>Micrococcales</taxon>
        <taxon>Micrococcaceae</taxon>
        <taxon>Pseudoglutamicibacter</taxon>
    </lineage>
</organism>
<dbReference type="GO" id="GO:0022857">
    <property type="term" value="F:transmembrane transporter activity"/>
    <property type="evidence" value="ECO:0007669"/>
    <property type="project" value="InterPro"/>
</dbReference>
<feature type="transmembrane region" description="Helical" evidence="6">
    <location>
        <begin position="386"/>
        <end position="405"/>
    </location>
</feature>
<evidence type="ECO:0000256" key="2">
    <source>
        <dbReference type="ARBA" id="ARBA00022475"/>
    </source>
</evidence>
<comment type="caution">
    <text evidence="7">The sequence shown here is derived from an EMBL/GenBank/DDBJ whole genome shotgun (WGS) entry which is preliminary data.</text>
</comment>
<evidence type="ECO:0000256" key="1">
    <source>
        <dbReference type="ARBA" id="ARBA00004651"/>
    </source>
</evidence>
<evidence type="ECO:0000256" key="4">
    <source>
        <dbReference type="ARBA" id="ARBA00022989"/>
    </source>
</evidence>
<dbReference type="PANTHER" id="PTHR23513">
    <property type="entry name" value="INTEGRAL MEMBRANE EFFLUX PROTEIN-RELATED"/>
    <property type="match status" value="1"/>
</dbReference>
<reference evidence="7 8" key="1">
    <citation type="submission" date="2014-07" db="EMBL/GenBank/DDBJ databases">
        <authorList>
            <person name="McCorrison J."/>
            <person name="Sanka R."/>
            <person name="Torralba M."/>
            <person name="Gillis M."/>
            <person name="Haft D.H."/>
            <person name="Methe B."/>
            <person name="Sutton G."/>
            <person name="Nelson K.E."/>
        </authorList>
    </citation>
    <scope>NUCLEOTIDE SEQUENCE [LARGE SCALE GENOMIC DNA]</scope>
    <source>
        <strain evidence="7 8">DNF00011</strain>
    </source>
</reference>
<keyword evidence="2" id="KW-1003">Cell membrane</keyword>
<feature type="transmembrane region" description="Helical" evidence="6">
    <location>
        <begin position="363"/>
        <end position="380"/>
    </location>
</feature>
<dbReference type="Pfam" id="PF07690">
    <property type="entry name" value="MFS_1"/>
    <property type="match status" value="1"/>
</dbReference>
<keyword evidence="5 6" id="KW-0472">Membrane</keyword>
<gene>
    <name evidence="7" type="ORF">HMPREF2128_09040</name>
</gene>
<feature type="transmembrane region" description="Helical" evidence="6">
    <location>
        <begin position="294"/>
        <end position="315"/>
    </location>
</feature>
<sequence>MNHQKSILFRLYASEAGSTFTSQYVLFAIPVVAVTVLNARDSEVALLNAASGLGILIFLLLLGPLADVRRKDLLLGFLSIARGVAAALLTYAFMQDAVSITVLIVGVFFIGGMTALYESSVSAYIPALVRPSKLPTANSWIAGLRSAADIGAGAAAGWVLQYLGPSWLMAVVAALYIVVSVGPFSMRPVFKPGGGSIQRADKADSETGKSFIQEAVAGFNILFRDRAQFRMNLGIFQFNLFTSAVQAIFAVYAIRYADLTAITFGLAGTIGGLIGLLGVWISVKAIRKFRPHRLMAATLMIPGIMGIFIVLLPVFTPTSQIFVLGAALGIWAAATLTNIALFETIKQVLVPSQYLGRYSAASRLFTWGIEPVGALLAALAVTYAPISVVLTIAFGGIFASGFWVIREKSLIAITNRQLYEYMSEAAK</sequence>
<accession>A0A095ZM75</accession>
<evidence type="ECO:0000256" key="5">
    <source>
        <dbReference type="ARBA" id="ARBA00023136"/>
    </source>
</evidence>
<evidence type="ECO:0000256" key="6">
    <source>
        <dbReference type="SAM" id="Phobius"/>
    </source>
</evidence>
<evidence type="ECO:0000256" key="3">
    <source>
        <dbReference type="ARBA" id="ARBA00022692"/>
    </source>
</evidence>
<feature type="transmembrane region" description="Helical" evidence="6">
    <location>
        <begin position="321"/>
        <end position="342"/>
    </location>
</feature>
<dbReference type="Proteomes" id="UP000053528">
    <property type="component" value="Unassembled WGS sequence"/>
</dbReference>
<evidence type="ECO:0008006" key="9">
    <source>
        <dbReference type="Google" id="ProtNLM"/>
    </source>
</evidence>
<dbReference type="RefSeq" id="WP_035757398.1">
    <property type="nucleotide sequence ID" value="NZ_JRNH01000029.1"/>
</dbReference>
<dbReference type="Gene3D" id="1.20.1250.20">
    <property type="entry name" value="MFS general substrate transporter like domains"/>
    <property type="match status" value="1"/>
</dbReference>
<name>A0A095ZM75_9MICC</name>
<feature type="transmembrane region" description="Helical" evidence="6">
    <location>
        <begin position="140"/>
        <end position="160"/>
    </location>
</feature>
<feature type="transmembrane region" description="Helical" evidence="6">
    <location>
        <begin position="260"/>
        <end position="282"/>
    </location>
</feature>
<comment type="subcellular location">
    <subcellularLocation>
        <location evidence="1">Cell membrane</location>
        <topology evidence="1">Multi-pass membrane protein</topology>
    </subcellularLocation>
</comment>
<keyword evidence="4 6" id="KW-1133">Transmembrane helix</keyword>
<evidence type="ECO:0000313" key="7">
    <source>
        <dbReference type="EMBL" id="KGF19702.1"/>
    </source>
</evidence>
<feature type="transmembrane region" description="Helical" evidence="6">
    <location>
        <begin position="73"/>
        <end position="94"/>
    </location>
</feature>
<protein>
    <recommendedName>
        <fullName evidence="9">Major facilitator superfamily (MFS) profile domain-containing protein</fullName>
    </recommendedName>
</protein>
<dbReference type="InterPro" id="IPR036259">
    <property type="entry name" value="MFS_trans_sf"/>
</dbReference>
<dbReference type="AlphaFoldDB" id="A0A095ZM75"/>
<feature type="transmembrane region" description="Helical" evidence="6">
    <location>
        <begin position="100"/>
        <end position="119"/>
    </location>
</feature>